<dbReference type="Proteomes" id="UP000177555">
    <property type="component" value="Unassembled WGS sequence"/>
</dbReference>
<sequence length="71" mass="7678">MKPISALSPTSLSNIKLISFDADGVMIEKGTEILERNGLLTIRTKKISQGLLKSVSIEISHYSSKLMGSSI</sequence>
<proteinExistence type="predicted"/>
<reference evidence="1 2" key="1">
    <citation type="journal article" date="2016" name="Nat. Commun.">
        <title>Thousands of microbial genomes shed light on interconnected biogeochemical processes in an aquifer system.</title>
        <authorList>
            <person name="Anantharaman K."/>
            <person name="Brown C.T."/>
            <person name="Hug L.A."/>
            <person name="Sharon I."/>
            <person name="Castelle C.J."/>
            <person name="Probst A.J."/>
            <person name="Thomas B.C."/>
            <person name="Singh A."/>
            <person name="Wilkins M.J."/>
            <person name="Karaoz U."/>
            <person name="Brodie E.L."/>
            <person name="Williams K.H."/>
            <person name="Hubbard S.S."/>
            <person name="Banfield J.F."/>
        </authorList>
    </citation>
    <scope>NUCLEOTIDE SEQUENCE [LARGE SCALE GENOMIC DNA]</scope>
</reference>
<evidence type="ECO:0000313" key="1">
    <source>
        <dbReference type="EMBL" id="OGE28055.1"/>
    </source>
</evidence>
<dbReference type="AlphaFoldDB" id="A0A1F5JHD9"/>
<name>A0A1F5JHD9_9BACT</name>
<accession>A0A1F5JHD9</accession>
<comment type="caution">
    <text evidence="1">The sequence shown here is derived from an EMBL/GenBank/DDBJ whole genome shotgun (WGS) entry which is preliminary data.</text>
</comment>
<evidence type="ECO:0000313" key="2">
    <source>
        <dbReference type="Proteomes" id="UP000177555"/>
    </source>
</evidence>
<gene>
    <name evidence="1" type="ORF">A2867_01565</name>
</gene>
<dbReference type="EMBL" id="MFCP01000023">
    <property type="protein sequence ID" value="OGE28055.1"/>
    <property type="molecule type" value="Genomic_DNA"/>
</dbReference>
<protein>
    <submittedName>
        <fullName evidence="1">Uncharacterized protein</fullName>
    </submittedName>
</protein>
<organism evidence="1 2">
    <name type="scientific">Candidatus Daviesbacteria bacterium RIFCSPHIGHO2_01_FULL_40_11</name>
    <dbReference type="NCBI Taxonomy" id="1797762"/>
    <lineage>
        <taxon>Bacteria</taxon>
        <taxon>Candidatus Daviesiibacteriota</taxon>
    </lineage>
</organism>